<evidence type="ECO:0000313" key="1">
    <source>
        <dbReference type="EMBL" id="GMT26324.1"/>
    </source>
</evidence>
<accession>A0AAV5W6F7</accession>
<reference evidence="1" key="1">
    <citation type="submission" date="2023-10" db="EMBL/GenBank/DDBJ databases">
        <title>Genome assembly of Pristionchus species.</title>
        <authorList>
            <person name="Yoshida K."/>
            <person name="Sommer R.J."/>
        </authorList>
    </citation>
    <scope>NUCLEOTIDE SEQUENCE</scope>
    <source>
        <strain evidence="1">RS5133</strain>
    </source>
</reference>
<dbReference type="AlphaFoldDB" id="A0AAV5W6F7"/>
<comment type="caution">
    <text evidence="1">The sequence shown here is derived from an EMBL/GenBank/DDBJ whole genome shotgun (WGS) entry which is preliminary data.</text>
</comment>
<proteinExistence type="predicted"/>
<evidence type="ECO:0000313" key="2">
    <source>
        <dbReference type="Proteomes" id="UP001432322"/>
    </source>
</evidence>
<feature type="non-terminal residue" evidence="1">
    <location>
        <position position="1"/>
    </location>
</feature>
<name>A0AAV5W6F7_9BILA</name>
<protein>
    <submittedName>
        <fullName evidence="1">Uncharacterized protein</fullName>
    </submittedName>
</protein>
<organism evidence="1 2">
    <name type="scientific">Pristionchus fissidentatus</name>
    <dbReference type="NCBI Taxonomy" id="1538716"/>
    <lineage>
        <taxon>Eukaryota</taxon>
        <taxon>Metazoa</taxon>
        <taxon>Ecdysozoa</taxon>
        <taxon>Nematoda</taxon>
        <taxon>Chromadorea</taxon>
        <taxon>Rhabditida</taxon>
        <taxon>Rhabditina</taxon>
        <taxon>Diplogasteromorpha</taxon>
        <taxon>Diplogasteroidea</taxon>
        <taxon>Neodiplogasteridae</taxon>
        <taxon>Pristionchus</taxon>
    </lineage>
</organism>
<keyword evidence="2" id="KW-1185">Reference proteome</keyword>
<dbReference type="Proteomes" id="UP001432322">
    <property type="component" value="Unassembled WGS sequence"/>
</dbReference>
<gene>
    <name evidence="1" type="ORF">PFISCL1PPCAC_17621</name>
</gene>
<dbReference type="EMBL" id="BTSY01000005">
    <property type="protein sequence ID" value="GMT26324.1"/>
    <property type="molecule type" value="Genomic_DNA"/>
</dbReference>
<sequence length="86" mass="10190">AHIREMQRVSSDSLRYGIPFKFALNVQSHRILYPRYSSRDLGEGFPQPRCFRKLEENRTNVESVEYQSRQIYSVFVNIGVALFVKY</sequence>